<dbReference type="EMBL" id="JAQLOI010000001">
    <property type="protein sequence ID" value="MDB1124442.1"/>
    <property type="molecule type" value="Genomic_DNA"/>
</dbReference>
<feature type="domain" description="HAMP" evidence="8">
    <location>
        <begin position="232"/>
        <end position="284"/>
    </location>
</feature>
<evidence type="ECO:0000256" key="4">
    <source>
        <dbReference type="PROSITE-ProRule" id="PRU00284"/>
    </source>
</evidence>
<feature type="coiled-coil region" evidence="5">
    <location>
        <begin position="122"/>
        <end position="182"/>
    </location>
</feature>
<comment type="caution">
    <text evidence="9">The sequence shown here is derived from an EMBL/GenBank/DDBJ whole genome shotgun (WGS) entry which is preliminary data.</text>
</comment>
<dbReference type="InterPro" id="IPR024478">
    <property type="entry name" value="HlyB_4HB_MCP"/>
</dbReference>
<feature type="domain" description="Methyl-accepting transducer" evidence="7">
    <location>
        <begin position="289"/>
        <end position="525"/>
    </location>
</feature>
<dbReference type="PANTHER" id="PTHR32089">
    <property type="entry name" value="METHYL-ACCEPTING CHEMOTAXIS PROTEIN MCPB"/>
    <property type="match status" value="1"/>
</dbReference>
<dbReference type="InterPro" id="IPR003660">
    <property type="entry name" value="HAMP_dom"/>
</dbReference>
<keyword evidence="6" id="KW-0472">Membrane</keyword>
<evidence type="ECO:0000256" key="5">
    <source>
        <dbReference type="SAM" id="Coils"/>
    </source>
</evidence>
<protein>
    <submittedName>
        <fullName evidence="9">HAMP domain-containing methyl-accepting chemotaxis protein</fullName>
    </submittedName>
</protein>
<dbReference type="Gene3D" id="6.10.340.10">
    <property type="match status" value="1"/>
</dbReference>
<accession>A0ABT4YSQ4</accession>
<dbReference type="InterPro" id="IPR004089">
    <property type="entry name" value="MCPsignal_dom"/>
</dbReference>
<dbReference type="PROSITE" id="PS50885">
    <property type="entry name" value="HAMP"/>
    <property type="match status" value="1"/>
</dbReference>
<reference evidence="9 10" key="1">
    <citation type="submission" date="2023-01" db="EMBL/GenBank/DDBJ databases">
        <title>Vibrio sp. KJ40-1 sp.nov, isolated from marine algae.</title>
        <authorList>
            <person name="Butt M."/>
            <person name="Kim J.M.J."/>
            <person name="Jeon C.O.C."/>
        </authorList>
    </citation>
    <scope>NUCLEOTIDE SEQUENCE [LARGE SCALE GENOMIC DNA]</scope>
    <source>
        <strain evidence="9 10">KJ40-1</strain>
    </source>
</reference>
<name>A0ABT4YSQ4_9VIBR</name>
<dbReference type="Gene3D" id="1.10.287.950">
    <property type="entry name" value="Methyl-accepting chemotaxis protein"/>
    <property type="match status" value="1"/>
</dbReference>
<sequence>MRTFNNLTIRSKMIVLITLLLTLVVAVGGFGYKQMQQISNELQSIIDEDIPLTEITTDIANKQLQGALLLEKSFRGAGLTGNQSRSEVVELFSQFKALSFDIDSQLIEAEKILRDVSSTANADNLENQTAELNQSIVLLKREHLEYENLAQLLIDNIEKGDINSAEQRLPTLEQQQDRLNGQLKTFLMKIESLTEHALLKTEEHEVTAIRGIVVIGVIGIIIGILLGGFFTRTLTTSLRIAVEASNQMADGDLNINLHSNVKDETGILLNAMNRMAQKLQHTINQVLLSSNHLASVAEELAVATEQTNQAINAQQLETEHVASAMTEMATTVEQIAGSAIHAVSVTSNANDQVAIGNQVVTSNQNEISTLVEQIQTAATQIQSVSEESNAIGSFVTNITEIADQTNLLALNAAIEAARAGEQGRGFAVVADEVRNLAQRTQGATSEIHRLIDKLQAKASYAVDAIEQSQNMVISSASNAETASLSLSEIHNSVEVISGMNIEIATVCEQQSVAAEEINQSMSNISHAGQEVLGGLRIRHVLAKNW</sequence>
<evidence type="ECO:0000259" key="7">
    <source>
        <dbReference type="PROSITE" id="PS50111"/>
    </source>
</evidence>
<evidence type="ECO:0000313" key="10">
    <source>
        <dbReference type="Proteomes" id="UP001210678"/>
    </source>
</evidence>
<feature type="transmembrane region" description="Helical" evidence="6">
    <location>
        <begin position="208"/>
        <end position="230"/>
    </location>
</feature>
<keyword evidence="5" id="KW-0175">Coiled coil</keyword>
<dbReference type="Pfam" id="PF00672">
    <property type="entry name" value="HAMP"/>
    <property type="match status" value="1"/>
</dbReference>
<evidence type="ECO:0000256" key="6">
    <source>
        <dbReference type="SAM" id="Phobius"/>
    </source>
</evidence>
<dbReference type="PRINTS" id="PR00260">
    <property type="entry name" value="CHEMTRNSDUCR"/>
</dbReference>
<proteinExistence type="inferred from homology"/>
<evidence type="ECO:0000256" key="1">
    <source>
        <dbReference type="ARBA" id="ARBA00004370"/>
    </source>
</evidence>
<gene>
    <name evidence="9" type="ORF">PGX00_12575</name>
</gene>
<keyword evidence="6" id="KW-0812">Transmembrane</keyword>
<evidence type="ECO:0000313" key="9">
    <source>
        <dbReference type="EMBL" id="MDB1124442.1"/>
    </source>
</evidence>
<keyword evidence="2 4" id="KW-0807">Transducer</keyword>
<dbReference type="SMART" id="SM00304">
    <property type="entry name" value="HAMP"/>
    <property type="match status" value="1"/>
</dbReference>
<evidence type="ECO:0000259" key="8">
    <source>
        <dbReference type="PROSITE" id="PS50885"/>
    </source>
</evidence>
<evidence type="ECO:0000256" key="3">
    <source>
        <dbReference type="ARBA" id="ARBA00029447"/>
    </source>
</evidence>
<dbReference type="InterPro" id="IPR004090">
    <property type="entry name" value="Chemotax_Me-accpt_rcpt"/>
</dbReference>
<dbReference type="PROSITE" id="PS50111">
    <property type="entry name" value="CHEMOTAXIS_TRANSDUC_2"/>
    <property type="match status" value="1"/>
</dbReference>
<keyword evidence="6" id="KW-1133">Transmembrane helix</keyword>
<organism evidence="9 10">
    <name type="scientific">Vibrio algarum</name>
    <dbReference type="NCBI Taxonomy" id="3020714"/>
    <lineage>
        <taxon>Bacteria</taxon>
        <taxon>Pseudomonadati</taxon>
        <taxon>Pseudomonadota</taxon>
        <taxon>Gammaproteobacteria</taxon>
        <taxon>Vibrionales</taxon>
        <taxon>Vibrionaceae</taxon>
        <taxon>Vibrio</taxon>
    </lineage>
</organism>
<comment type="subcellular location">
    <subcellularLocation>
        <location evidence="1">Membrane</location>
    </subcellularLocation>
</comment>
<dbReference type="SMART" id="SM00283">
    <property type="entry name" value="MA"/>
    <property type="match status" value="1"/>
</dbReference>
<evidence type="ECO:0000256" key="2">
    <source>
        <dbReference type="ARBA" id="ARBA00023224"/>
    </source>
</evidence>
<dbReference type="Pfam" id="PF12729">
    <property type="entry name" value="4HB_MCP_1"/>
    <property type="match status" value="1"/>
</dbReference>
<keyword evidence="10" id="KW-1185">Reference proteome</keyword>
<dbReference type="SUPFAM" id="SSF58104">
    <property type="entry name" value="Methyl-accepting chemotaxis protein (MCP) signaling domain"/>
    <property type="match status" value="1"/>
</dbReference>
<dbReference type="Pfam" id="PF00015">
    <property type="entry name" value="MCPsignal"/>
    <property type="match status" value="1"/>
</dbReference>
<dbReference type="CDD" id="cd11386">
    <property type="entry name" value="MCP_signal"/>
    <property type="match status" value="1"/>
</dbReference>
<dbReference type="CDD" id="cd06225">
    <property type="entry name" value="HAMP"/>
    <property type="match status" value="1"/>
</dbReference>
<dbReference type="Proteomes" id="UP001210678">
    <property type="component" value="Unassembled WGS sequence"/>
</dbReference>
<comment type="similarity">
    <text evidence="3">Belongs to the methyl-accepting chemotaxis (MCP) protein family.</text>
</comment>
<dbReference type="PANTHER" id="PTHR32089:SF112">
    <property type="entry name" value="LYSOZYME-LIKE PROTEIN-RELATED"/>
    <property type="match status" value="1"/>
</dbReference>